<dbReference type="GO" id="GO:0009953">
    <property type="term" value="P:dorsal/ventral pattern formation"/>
    <property type="evidence" value="ECO:0007669"/>
    <property type="project" value="TreeGrafter"/>
</dbReference>
<name>A0A7K4SPK1_9CHAR</name>
<evidence type="ECO:0000313" key="2">
    <source>
        <dbReference type="EMBL" id="NWQ86902.1"/>
    </source>
</evidence>
<dbReference type="EMBL" id="VYXH01001817">
    <property type="protein sequence ID" value="NWQ86902.1"/>
    <property type="molecule type" value="Genomic_DNA"/>
</dbReference>
<accession>A0A7K4SPK1</accession>
<sequence>MQADGPRACRFGRRWYLNNESWHPSVPPFGEMKCILCWCVSGETHCQRQECPPAACTSPTRRDNPCCTKCRAPDAPPDVREKVHDARAEAWSR</sequence>
<dbReference type="SMART" id="SM00214">
    <property type="entry name" value="VWC"/>
    <property type="match status" value="1"/>
</dbReference>
<dbReference type="PANTHER" id="PTHR46526">
    <property type="entry name" value="CHORDIN"/>
    <property type="match status" value="1"/>
</dbReference>
<dbReference type="InterPro" id="IPR001007">
    <property type="entry name" value="VWF_dom"/>
</dbReference>
<dbReference type="AlphaFoldDB" id="A0A7K4SPK1"/>
<gene>
    <name evidence="2" type="primary">Chrd_1</name>
    <name evidence="2" type="ORF">BURBIS_R15514</name>
</gene>
<reference evidence="2 3" key="1">
    <citation type="submission" date="2019-09" db="EMBL/GenBank/DDBJ databases">
        <title>Bird 10,000 Genomes (B10K) Project - Family phase.</title>
        <authorList>
            <person name="Zhang G."/>
        </authorList>
    </citation>
    <scope>NUCLEOTIDE SEQUENCE [LARGE SCALE GENOMIC DNA]</scope>
    <source>
        <strain evidence="2">B10K-DU-001-64</strain>
        <tissue evidence="2">Muscle</tissue>
    </source>
</reference>
<feature type="non-terminal residue" evidence="2">
    <location>
        <position position="93"/>
    </location>
</feature>
<protein>
    <submittedName>
        <fullName evidence="2">CHRD protein</fullName>
    </submittedName>
</protein>
<dbReference type="PROSITE" id="PS50184">
    <property type="entry name" value="VWFC_2"/>
    <property type="match status" value="1"/>
</dbReference>
<organism evidence="2 3">
    <name type="scientific">Burhinus bistriatus</name>
    <dbReference type="NCBI Taxonomy" id="240201"/>
    <lineage>
        <taxon>Eukaryota</taxon>
        <taxon>Metazoa</taxon>
        <taxon>Chordata</taxon>
        <taxon>Craniata</taxon>
        <taxon>Vertebrata</taxon>
        <taxon>Euteleostomi</taxon>
        <taxon>Archelosauria</taxon>
        <taxon>Archosauria</taxon>
        <taxon>Dinosauria</taxon>
        <taxon>Saurischia</taxon>
        <taxon>Theropoda</taxon>
        <taxon>Coelurosauria</taxon>
        <taxon>Aves</taxon>
        <taxon>Neognathae</taxon>
        <taxon>Neoaves</taxon>
        <taxon>Charadriiformes</taxon>
        <taxon>Burhinidae</taxon>
        <taxon>Burhinus</taxon>
    </lineage>
</organism>
<feature type="non-terminal residue" evidence="2">
    <location>
        <position position="1"/>
    </location>
</feature>
<dbReference type="InterPro" id="IPR052278">
    <property type="entry name" value="Chordin-like_regulators"/>
</dbReference>
<dbReference type="Pfam" id="PF00093">
    <property type="entry name" value="VWC"/>
    <property type="match status" value="1"/>
</dbReference>
<dbReference type="PANTHER" id="PTHR46526:SF1">
    <property type="entry name" value="CHORDIN"/>
    <property type="match status" value="1"/>
</dbReference>
<dbReference type="GO" id="GO:0036122">
    <property type="term" value="F:BMP binding"/>
    <property type="evidence" value="ECO:0007669"/>
    <property type="project" value="TreeGrafter"/>
</dbReference>
<dbReference type="PROSITE" id="PS01208">
    <property type="entry name" value="VWFC_1"/>
    <property type="match status" value="1"/>
</dbReference>
<dbReference type="GO" id="GO:0005615">
    <property type="term" value="C:extracellular space"/>
    <property type="evidence" value="ECO:0007669"/>
    <property type="project" value="TreeGrafter"/>
</dbReference>
<dbReference type="SUPFAM" id="SSF57603">
    <property type="entry name" value="FnI-like domain"/>
    <property type="match status" value="1"/>
</dbReference>
<comment type="caution">
    <text evidence="2">The sequence shown here is derived from an EMBL/GenBank/DDBJ whole genome shotgun (WGS) entry which is preliminary data.</text>
</comment>
<keyword evidence="3" id="KW-1185">Reference proteome</keyword>
<feature type="domain" description="VWFC" evidence="1">
    <location>
        <begin position="7"/>
        <end position="71"/>
    </location>
</feature>
<dbReference type="Proteomes" id="UP000574691">
    <property type="component" value="Unassembled WGS sequence"/>
</dbReference>
<evidence type="ECO:0000259" key="1">
    <source>
        <dbReference type="PROSITE" id="PS50184"/>
    </source>
</evidence>
<dbReference type="Gene3D" id="6.20.200.20">
    <property type="match status" value="1"/>
</dbReference>
<dbReference type="GO" id="GO:0030514">
    <property type="term" value="P:negative regulation of BMP signaling pathway"/>
    <property type="evidence" value="ECO:0007669"/>
    <property type="project" value="TreeGrafter"/>
</dbReference>
<evidence type="ECO:0000313" key="3">
    <source>
        <dbReference type="Proteomes" id="UP000574691"/>
    </source>
</evidence>
<proteinExistence type="predicted"/>